<gene>
    <name evidence="1" type="ORF">J8J14_21340</name>
</gene>
<organism evidence="1 2">
    <name type="scientific">Pararoseomonas baculiformis</name>
    <dbReference type="NCBI Taxonomy" id="2820812"/>
    <lineage>
        <taxon>Bacteria</taxon>
        <taxon>Pseudomonadati</taxon>
        <taxon>Pseudomonadota</taxon>
        <taxon>Alphaproteobacteria</taxon>
        <taxon>Acetobacterales</taxon>
        <taxon>Acetobacteraceae</taxon>
        <taxon>Pararoseomonas</taxon>
    </lineage>
</organism>
<sequence length="1096" mass="117272">MSAGDFLAQRWLTHDFCSARTVAEPPKGVPLCRLRLSEAEAGRAREILTGYVRTGLRTERHLAALFCLFAADAVRRHHAGGPWTWDTIAAALEMPGGLDETAMRDLVERGLAFWQRPLRKDARGRRFLGSLVLEGGIPASLMGRADFSYFLRQLQRDLDQFGAQSAAAAELFAEQRSSQLPPAWRQADTLALAAELLIELKRWRQLLPPSASGQVAVSLLNSAHPEWRRDLPLDLGDEAAARLIGSLLEAPRVGPPPLKVLPALCRRVLVRTKAGWRHAVCALGPGLLPADLISMPPFGVQDPPDRVRFLVDGAAAREMAVAEREAEGRWRFRPMAGTPVPATAEAVSVRLVVDGGERARVPLPGGAALADLPWVLEEGDAVGGEASLLLHAGYGSRTVEGDRVFLAVAPGSGSLTVLSGEARAVGEVEATGRLVYEVAGRAVWRDAGDSIGISLATGGRQARAASLSIDARRPDWTVLAPLVSLGAPRVGSSSAGPSSRVLVRRAGAGNVWNAVRPESWRPGTIDVALVDGNEILDRWRLLVLPACARMDLVVRDGRRAVVSAEGMPQVLLAVEGHAGRALERTEDGARVEVDFADLPPSDLTVVTRLGGSSDPTEVRHRFRVPLSAGGFSGPDGRQMRAGARCTLSHLDTIVARAADGGEQPAELAARLAGVAEGLLQGVRLGLSAAFIGDMPLSRIRRTLRRLCTTARSQDAELQLEVLRGGIPGRPLRIAACDFQLHLDGTSMRASLMGFDGRPAEPKDGDGLAVLSLPRPADALRSLHDGGAGWVLPGPDEPGPWLVVGEGSLAGRVRPRVWDAAPPRASEVAGLASIIAQSDRQARSAGLAERLREVAAEPYAEHAEGDWQILDATLDRAGSLAPALSFDLLEAAAAVPELLPHWLLRADQERLSRLAGAEDELPIAWAMVPLSAWRAAGAAFLERWTAVAGSVLAREVLARRLEEACLLCPPVAGAAWYVREAFELDHAPGEPRLGALLQPALTAALDAWIGPVLDDASWAAGVFAESDWQNLPAALRVSAASFAARRAVDGCSVPPRLVAAVRFCRHAAEDEFDRRFRWALQREIARSPRHLETEAHA</sequence>
<evidence type="ECO:0000313" key="2">
    <source>
        <dbReference type="Proteomes" id="UP000681594"/>
    </source>
</evidence>
<dbReference type="NCBIfam" id="NF038336">
    <property type="entry name" value="YjiT_fam"/>
    <property type="match status" value="1"/>
</dbReference>
<keyword evidence="2" id="KW-1185">Reference proteome</keyword>
<comment type="caution">
    <text evidence="1">The sequence shown here is derived from an EMBL/GenBank/DDBJ whole genome shotgun (WGS) entry which is preliminary data.</text>
</comment>
<dbReference type="EMBL" id="JAGIZB010000031">
    <property type="protein sequence ID" value="MBP0447319.1"/>
    <property type="molecule type" value="Genomic_DNA"/>
</dbReference>
<protein>
    <submittedName>
        <fullName evidence="1">STY4851/ECs_5259 family protein</fullName>
    </submittedName>
</protein>
<name>A0ABS4AKD0_9PROT</name>
<dbReference type="InterPro" id="IPR047879">
    <property type="entry name" value="YjiT"/>
</dbReference>
<evidence type="ECO:0000313" key="1">
    <source>
        <dbReference type="EMBL" id="MBP0447319.1"/>
    </source>
</evidence>
<reference evidence="1 2" key="1">
    <citation type="submission" date="2021-03" db="EMBL/GenBank/DDBJ databases">
        <authorList>
            <person name="So Y."/>
        </authorList>
    </citation>
    <scope>NUCLEOTIDE SEQUENCE [LARGE SCALE GENOMIC DNA]</scope>
    <source>
        <strain evidence="1 2">SSH11</strain>
    </source>
</reference>
<dbReference type="Proteomes" id="UP000681594">
    <property type="component" value="Unassembled WGS sequence"/>
</dbReference>
<accession>A0ABS4AKD0</accession>
<proteinExistence type="predicted"/>
<dbReference type="RefSeq" id="WP_209381590.1">
    <property type="nucleotide sequence ID" value="NZ_JAGIZB010000031.1"/>
</dbReference>